<dbReference type="AlphaFoldDB" id="W4L988"/>
<comment type="caution">
    <text evidence="1">The sequence shown here is derived from an EMBL/GenBank/DDBJ whole genome shotgun (WGS) entry which is preliminary data.</text>
</comment>
<name>W4L988_ENTF1</name>
<protein>
    <submittedName>
        <fullName evidence="1">Uncharacterized protein</fullName>
    </submittedName>
</protein>
<accession>W4L988</accession>
<organism evidence="1 2">
    <name type="scientific">Entotheonella factor</name>
    <dbReference type="NCBI Taxonomy" id="1429438"/>
    <lineage>
        <taxon>Bacteria</taxon>
        <taxon>Pseudomonadati</taxon>
        <taxon>Nitrospinota/Tectimicrobiota group</taxon>
        <taxon>Candidatus Tectimicrobiota</taxon>
        <taxon>Candidatus Entotheonellia</taxon>
        <taxon>Candidatus Entotheonellales</taxon>
        <taxon>Candidatus Entotheonellaceae</taxon>
        <taxon>Candidatus Entotheonella</taxon>
    </lineage>
</organism>
<dbReference type="Proteomes" id="UP000019141">
    <property type="component" value="Unassembled WGS sequence"/>
</dbReference>
<proteinExistence type="predicted"/>
<dbReference type="EMBL" id="AZHW01001064">
    <property type="protein sequence ID" value="ETW94459.1"/>
    <property type="molecule type" value="Genomic_DNA"/>
</dbReference>
<evidence type="ECO:0000313" key="1">
    <source>
        <dbReference type="EMBL" id="ETW94459.1"/>
    </source>
</evidence>
<dbReference type="HOGENOM" id="CLU_3213826_0_0_7"/>
<evidence type="ECO:0000313" key="2">
    <source>
        <dbReference type="Proteomes" id="UP000019141"/>
    </source>
</evidence>
<gene>
    <name evidence="1" type="ORF">ETSY1_34775</name>
</gene>
<keyword evidence="2" id="KW-1185">Reference proteome</keyword>
<sequence length="44" mass="5075">MYAWQVSLPPFELADDVEANLRRHIVCQRFGPPSIETLLYGIEV</sequence>
<reference evidence="1 2" key="1">
    <citation type="journal article" date="2014" name="Nature">
        <title>An environmental bacterial taxon with a large and distinct metabolic repertoire.</title>
        <authorList>
            <person name="Wilson M.C."/>
            <person name="Mori T."/>
            <person name="Ruckert C."/>
            <person name="Uria A.R."/>
            <person name="Helf M.J."/>
            <person name="Takada K."/>
            <person name="Gernert C."/>
            <person name="Steffens U.A."/>
            <person name="Heycke N."/>
            <person name="Schmitt S."/>
            <person name="Rinke C."/>
            <person name="Helfrich E.J."/>
            <person name="Brachmann A.O."/>
            <person name="Gurgui C."/>
            <person name="Wakimoto T."/>
            <person name="Kracht M."/>
            <person name="Crusemann M."/>
            <person name="Hentschel U."/>
            <person name="Abe I."/>
            <person name="Matsunaga S."/>
            <person name="Kalinowski J."/>
            <person name="Takeyama H."/>
            <person name="Piel J."/>
        </authorList>
    </citation>
    <scope>NUCLEOTIDE SEQUENCE [LARGE SCALE GENOMIC DNA]</scope>
    <source>
        <strain evidence="2">TSY1</strain>
    </source>
</reference>